<sequence length="50" mass="5096">MPIRILLVAAGAIAALLVARDAENFAVVQGMVAVGLIALIVGILALLSRK</sequence>
<proteinExistence type="predicted"/>
<protein>
    <submittedName>
        <fullName evidence="2">Uncharacterized protein</fullName>
    </submittedName>
</protein>
<dbReference type="RefSeq" id="WP_175562663.1">
    <property type="nucleotide sequence ID" value="NZ_FQZF01000020.1"/>
</dbReference>
<keyword evidence="1" id="KW-0472">Membrane</keyword>
<dbReference type="Proteomes" id="UP000184387">
    <property type="component" value="Unassembled WGS sequence"/>
</dbReference>
<reference evidence="2 3" key="1">
    <citation type="submission" date="2016-11" db="EMBL/GenBank/DDBJ databases">
        <authorList>
            <person name="Jaros S."/>
            <person name="Januszkiewicz K."/>
            <person name="Wedrychowicz H."/>
        </authorList>
    </citation>
    <scope>NUCLEOTIDE SEQUENCE [LARGE SCALE GENOMIC DNA]</scope>
    <source>
        <strain evidence="2 3">DSM 14916</strain>
    </source>
</reference>
<evidence type="ECO:0000313" key="3">
    <source>
        <dbReference type="Proteomes" id="UP000184387"/>
    </source>
</evidence>
<keyword evidence="3" id="KW-1185">Reference proteome</keyword>
<keyword evidence="1" id="KW-0812">Transmembrane</keyword>
<dbReference type="EMBL" id="FQZF01000020">
    <property type="protein sequence ID" value="SHJ79165.1"/>
    <property type="molecule type" value="Genomic_DNA"/>
</dbReference>
<gene>
    <name evidence="2" type="ORF">SAMN02745194_03389</name>
</gene>
<name>A0A1M6M6T0_9PROT</name>
<evidence type="ECO:0000313" key="2">
    <source>
        <dbReference type="EMBL" id="SHJ79165.1"/>
    </source>
</evidence>
<organism evidence="2 3">
    <name type="scientific">Muricoccus roseus</name>
    <dbReference type="NCBI Taxonomy" id="198092"/>
    <lineage>
        <taxon>Bacteria</taxon>
        <taxon>Pseudomonadati</taxon>
        <taxon>Pseudomonadota</taxon>
        <taxon>Alphaproteobacteria</taxon>
        <taxon>Acetobacterales</taxon>
        <taxon>Roseomonadaceae</taxon>
        <taxon>Muricoccus</taxon>
    </lineage>
</organism>
<evidence type="ECO:0000256" key="1">
    <source>
        <dbReference type="SAM" id="Phobius"/>
    </source>
</evidence>
<keyword evidence="1" id="KW-1133">Transmembrane helix</keyword>
<accession>A0A1M6M6T0</accession>
<feature type="transmembrane region" description="Helical" evidence="1">
    <location>
        <begin position="31"/>
        <end position="48"/>
    </location>
</feature>
<dbReference type="AlphaFoldDB" id="A0A1M6M6T0"/>